<evidence type="ECO:0000313" key="2">
    <source>
        <dbReference type="EMBL" id="BCK84695.1"/>
    </source>
</evidence>
<dbReference type="Pfam" id="PF06961">
    <property type="entry name" value="DUF1294"/>
    <property type="match status" value="1"/>
</dbReference>
<keyword evidence="1" id="KW-0472">Membrane</keyword>
<feature type="transmembrane region" description="Helical" evidence="1">
    <location>
        <begin position="20"/>
        <end position="39"/>
    </location>
</feature>
<keyword evidence="3" id="KW-1185">Reference proteome</keyword>
<dbReference type="AlphaFoldDB" id="A0A810QDK9"/>
<evidence type="ECO:0000313" key="3">
    <source>
        <dbReference type="Proteomes" id="UP000679848"/>
    </source>
</evidence>
<organism evidence="2 3">
    <name type="scientific">Pusillibacter faecalis</name>
    <dbReference type="NCBI Taxonomy" id="2714358"/>
    <lineage>
        <taxon>Bacteria</taxon>
        <taxon>Bacillati</taxon>
        <taxon>Bacillota</taxon>
        <taxon>Clostridia</taxon>
        <taxon>Eubacteriales</taxon>
        <taxon>Oscillospiraceae</taxon>
        <taxon>Pusillibacter</taxon>
    </lineage>
</organism>
<dbReference type="InterPro" id="IPR012156">
    <property type="entry name" value="Cold_shock_CspA"/>
</dbReference>
<dbReference type="GO" id="GO:0003676">
    <property type="term" value="F:nucleic acid binding"/>
    <property type="evidence" value="ECO:0007669"/>
    <property type="project" value="InterPro"/>
</dbReference>
<dbReference type="InterPro" id="IPR010718">
    <property type="entry name" value="DUF1294"/>
</dbReference>
<keyword evidence="1" id="KW-1133">Transmembrane helix</keyword>
<dbReference type="PIRSF" id="PIRSF002599">
    <property type="entry name" value="Cold_shock_A"/>
    <property type="match status" value="1"/>
</dbReference>
<evidence type="ECO:0008006" key="4">
    <source>
        <dbReference type="Google" id="ProtNLM"/>
    </source>
</evidence>
<dbReference type="EMBL" id="AP023420">
    <property type="protein sequence ID" value="BCK84695.1"/>
    <property type="molecule type" value="Genomic_DNA"/>
</dbReference>
<sequence length="115" mass="13133">MPEATNDVVWAWIGTGSPWTLLWLWLALINLVTFLVFGFDKLKAKYKEKHEGARRVPEKTLFLLAALGGSVGALLGMRVWRHKTLHRSFRIGIPLILAVQILIPAGLWLYWNVVR</sequence>
<feature type="transmembrane region" description="Helical" evidence="1">
    <location>
        <begin position="60"/>
        <end position="79"/>
    </location>
</feature>
<accession>A0A810QDK9</accession>
<keyword evidence="1" id="KW-0812">Transmembrane</keyword>
<evidence type="ECO:0000256" key="1">
    <source>
        <dbReference type="SAM" id="Phobius"/>
    </source>
</evidence>
<dbReference type="RefSeq" id="WP_213543264.1">
    <property type="nucleotide sequence ID" value="NZ_AP023420.1"/>
</dbReference>
<proteinExistence type="predicted"/>
<gene>
    <name evidence="2" type="ORF">MM59RIKEN_20140</name>
</gene>
<feature type="transmembrane region" description="Helical" evidence="1">
    <location>
        <begin position="91"/>
        <end position="111"/>
    </location>
</feature>
<protein>
    <recommendedName>
        <fullName evidence="4">DUF1294 domain-containing protein</fullName>
    </recommendedName>
</protein>
<dbReference type="KEGG" id="pfaa:MM59RIKEN_20140"/>
<name>A0A810QDK9_9FIRM</name>
<reference evidence="2" key="1">
    <citation type="submission" date="2020-09" db="EMBL/GenBank/DDBJ databases">
        <title>New species isolated from human feces.</title>
        <authorList>
            <person name="Kitahara M."/>
            <person name="Shigeno Y."/>
            <person name="Shime M."/>
            <person name="Matsumoto Y."/>
            <person name="Nakamura S."/>
            <person name="Motooka D."/>
            <person name="Fukuoka S."/>
            <person name="Nishikawa H."/>
            <person name="Benno Y."/>
        </authorList>
    </citation>
    <scope>NUCLEOTIDE SEQUENCE</scope>
    <source>
        <strain evidence="2">MM59</strain>
    </source>
</reference>
<dbReference type="Proteomes" id="UP000679848">
    <property type="component" value="Chromosome"/>
</dbReference>